<evidence type="ECO:0000256" key="6">
    <source>
        <dbReference type="ARBA" id="ARBA00023136"/>
    </source>
</evidence>
<keyword evidence="2 7" id="KW-0813">Transport</keyword>
<evidence type="ECO:0000313" key="9">
    <source>
        <dbReference type="EMBL" id="QUI22079.1"/>
    </source>
</evidence>
<dbReference type="SUPFAM" id="SSF161098">
    <property type="entry name" value="MetI-like"/>
    <property type="match status" value="1"/>
</dbReference>
<evidence type="ECO:0000256" key="4">
    <source>
        <dbReference type="ARBA" id="ARBA00022692"/>
    </source>
</evidence>
<accession>A0A8J8SG68</accession>
<evidence type="ECO:0000259" key="8">
    <source>
        <dbReference type="PROSITE" id="PS50928"/>
    </source>
</evidence>
<proteinExistence type="inferred from homology"/>
<keyword evidence="10" id="KW-1185">Reference proteome</keyword>
<dbReference type="InterPro" id="IPR035906">
    <property type="entry name" value="MetI-like_sf"/>
</dbReference>
<evidence type="ECO:0000256" key="2">
    <source>
        <dbReference type="ARBA" id="ARBA00022448"/>
    </source>
</evidence>
<gene>
    <name evidence="9" type="ORF">HZI73_07100</name>
</gene>
<keyword evidence="3" id="KW-1003">Cell membrane</keyword>
<reference evidence="9" key="1">
    <citation type="submission" date="2020-07" db="EMBL/GenBank/DDBJ databases">
        <title>Vallitalea pronyensis genome.</title>
        <authorList>
            <person name="Postec A."/>
        </authorList>
    </citation>
    <scope>NUCLEOTIDE SEQUENCE</scope>
    <source>
        <strain evidence="9">FatNI3</strain>
    </source>
</reference>
<dbReference type="CDD" id="cd06261">
    <property type="entry name" value="TM_PBP2"/>
    <property type="match status" value="1"/>
</dbReference>
<evidence type="ECO:0000256" key="5">
    <source>
        <dbReference type="ARBA" id="ARBA00022989"/>
    </source>
</evidence>
<keyword evidence="4 7" id="KW-0812">Transmembrane</keyword>
<dbReference type="GO" id="GO:0055085">
    <property type="term" value="P:transmembrane transport"/>
    <property type="evidence" value="ECO:0007669"/>
    <property type="project" value="InterPro"/>
</dbReference>
<dbReference type="EMBL" id="CP058649">
    <property type="protein sequence ID" value="QUI22079.1"/>
    <property type="molecule type" value="Genomic_DNA"/>
</dbReference>
<comment type="subcellular location">
    <subcellularLocation>
        <location evidence="1 7">Cell membrane</location>
        <topology evidence="1 7">Multi-pass membrane protein</topology>
    </subcellularLocation>
</comment>
<feature type="transmembrane region" description="Helical" evidence="7">
    <location>
        <begin position="20"/>
        <end position="45"/>
    </location>
</feature>
<dbReference type="Proteomes" id="UP000683246">
    <property type="component" value="Chromosome"/>
</dbReference>
<comment type="similarity">
    <text evidence="7">Belongs to the binding-protein-dependent transport system permease family.</text>
</comment>
<keyword evidence="6 7" id="KW-0472">Membrane</keyword>
<dbReference type="PROSITE" id="PS51257">
    <property type="entry name" value="PROKAR_LIPOPROTEIN"/>
    <property type="match status" value="1"/>
</dbReference>
<feature type="domain" description="ABC transmembrane type-1" evidence="8">
    <location>
        <begin position="81"/>
        <end position="287"/>
    </location>
</feature>
<dbReference type="PANTHER" id="PTHR43744:SF9">
    <property type="entry name" value="POLYGALACTURONAN_RHAMNOGALACTURONAN TRANSPORT SYSTEM PERMEASE PROTEIN YTCP"/>
    <property type="match status" value="1"/>
</dbReference>
<sequence length="304" mass="34451">MRKKKYDFNVVAISKRSNIVVSVIIGIIAISCITPYLIAFLISFASKSSIDMYGYQLIPSAFSLESYKILSLFGTEIRNAYLTTIFVVVVGTVLVLLITTTYGYVISRRDFRWSKHLTFYVFLTMLFSAGMVPNYMIITRVLNLKNTVWALIVPALVNPYWIIIAKTFFQMTVPKEIIESAKIDGATEMTIYRKIVMPVSLPVIATIGLFSTIGYWNSWFEAMLYIDVDYLNSLQYLLIRIQANIDFLIKNASLIGPEAQSMVQNLPKQSFMMALMVVSTLPLVLAYPYFQRYIVGGLTIGSVK</sequence>
<feature type="transmembrane region" description="Helical" evidence="7">
    <location>
        <begin position="148"/>
        <end position="169"/>
    </location>
</feature>
<evidence type="ECO:0000313" key="10">
    <source>
        <dbReference type="Proteomes" id="UP000683246"/>
    </source>
</evidence>
<dbReference type="RefSeq" id="WP_212697557.1">
    <property type="nucleotide sequence ID" value="NZ_CP058649.1"/>
</dbReference>
<feature type="transmembrane region" description="Helical" evidence="7">
    <location>
        <begin position="271"/>
        <end position="290"/>
    </location>
</feature>
<dbReference type="Pfam" id="PF00528">
    <property type="entry name" value="BPD_transp_1"/>
    <property type="match status" value="1"/>
</dbReference>
<feature type="transmembrane region" description="Helical" evidence="7">
    <location>
        <begin position="195"/>
        <end position="216"/>
    </location>
</feature>
<feature type="transmembrane region" description="Helical" evidence="7">
    <location>
        <begin position="80"/>
        <end position="105"/>
    </location>
</feature>
<name>A0A8J8SG68_9FIRM</name>
<dbReference type="Gene3D" id="1.10.3720.10">
    <property type="entry name" value="MetI-like"/>
    <property type="match status" value="1"/>
</dbReference>
<dbReference type="InterPro" id="IPR000515">
    <property type="entry name" value="MetI-like"/>
</dbReference>
<dbReference type="PANTHER" id="PTHR43744">
    <property type="entry name" value="ABC TRANSPORTER PERMEASE PROTEIN MG189-RELATED-RELATED"/>
    <property type="match status" value="1"/>
</dbReference>
<dbReference type="GO" id="GO:0005886">
    <property type="term" value="C:plasma membrane"/>
    <property type="evidence" value="ECO:0007669"/>
    <property type="project" value="UniProtKB-SubCell"/>
</dbReference>
<organism evidence="9 10">
    <name type="scientific">Vallitalea pronyensis</name>
    <dbReference type="NCBI Taxonomy" id="1348613"/>
    <lineage>
        <taxon>Bacteria</taxon>
        <taxon>Bacillati</taxon>
        <taxon>Bacillota</taxon>
        <taxon>Clostridia</taxon>
        <taxon>Lachnospirales</taxon>
        <taxon>Vallitaleaceae</taxon>
        <taxon>Vallitalea</taxon>
    </lineage>
</organism>
<evidence type="ECO:0000256" key="3">
    <source>
        <dbReference type="ARBA" id="ARBA00022475"/>
    </source>
</evidence>
<dbReference type="PROSITE" id="PS50928">
    <property type="entry name" value="ABC_TM1"/>
    <property type="match status" value="1"/>
</dbReference>
<keyword evidence="5 7" id="KW-1133">Transmembrane helix</keyword>
<dbReference type="AlphaFoldDB" id="A0A8J8SG68"/>
<evidence type="ECO:0000256" key="7">
    <source>
        <dbReference type="RuleBase" id="RU363032"/>
    </source>
</evidence>
<protein>
    <submittedName>
        <fullName evidence="9">Carbohydrate ABC transporter permease</fullName>
    </submittedName>
</protein>
<dbReference type="KEGG" id="vpy:HZI73_07100"/>
<feature type="transmembrane region" description="Helical" evidence="7">
    <location>
        <begin position="117"/>
        <end position="136"/>
    </location>
</feature>
<evidence type="ECO:0000256" key="1">
    <source>
        <dbReference type="ARBA" id="ARBA00004651"/>
    </source>
</evidence>